<proteinExistence type="predicted"/>
<gene>
    <name evidence="1" type="ORF">LCGC14_0953950</name>
</gene>
<evidence type="ECO:0000313" key="1">
    <source>
        <dbReference type="EMBL" id="KKN18640.1"/>
    </source>
</evidence>
<dbReference type="EMBL" id="LAZR01003408">
    <property type="protein sequence ID" value="KKN18640.1"/>
    <property type="molecule type" value="Genomic_DNA"/>
</dbReference>
<organism evidence="1">
    <name type="scientific">marine sediment metagenome</name>
    <dbReference type="NCBI Taxonomy" id="412755"/>
    <lineage>
        <taxon>unclassified sequences</taxon>
        <taxon>metagenomes</taxon>
        <taxon>ecological metagenomes</taxon>
    </lineage>
</organism>
<accession>A0A0F9NGG1</accession>
<protein>
    <submittedName>
        <fullName evidence="1">Uncharacterized protein</fullName>
    </submittedName>
</protein>
<comment type="caution">
    <text evidence="1">The sequence shown here is derived from an EMBL/GenBank/DDBJ whole genome shotgun (WGS) entry which is preliminary data.</text>
</comment>
<sequence>MENFEEKSSQISKYNEAGLQIMRLNELWLRAEFYASHGSLIKWKFKLDSIWRELYADVLRSDKSKDIIKKNIKLKKTISECKTSSTLYDSLNERHQFLKEIQDSFGKGGIYIDEDTDDFE</sequence>
<dbReference type="AlphaFoldDB" id="A0A0F9NGG1"/>
<name>A0A0F9NGG1_9ZZZZ</name>
<reference evidence="1" key="1">
    <citation type="journal article" date="2015" name="Nature">
        <title>Complex archaea that bridge the gap between prokaryotes and eukaryotes.</title>
        <authorList>
            <person name="Spang A."/>
            <person name="Saw J.H."/>
            <person name="Jorgensen S.L."/>
            <person name="Zaremba-Niedzwiedzka K."/>
            <person name="Martijn J."/>
            <person name="Lind A.E."/>
            <person name="van Eijk R."/>
            <person name="Schleper C."/>
            <person name="Guy L."/>
            <person name="Ettema T.J."/>
        </authorList>
    </citation>
    <scope>NUCLEOTIDE SEQUENCE</scope>
</reference>